<feature type="transmembrane region" description="Helical" evidence="1">
    <location>
        <begin position="148"/>
        <end position="166"/>
    </location>
</feature>
<dbReference type="EMBL" id="CP133548">
    <property type="protein sequence ID" value="WMS86423.1"/>
    <property type="molecule type" value="Genomic_DNA"/>
</dbReference>
<sequence length="398" mass="46159">MRRMLAVVALVIGYGSLYPFNFHFELAMNNDWWHWLFDVSAATSRGDVLGNVLLFIPLGFIAAFGWHDRSLAEHRTWRFGLLLAACVYALVLQMAQVMLPSRVASMSDTWANLLGIAIGALAFKIIASQKMATWMQSDRVIAERAIPAFLVCCWLGYLWFPFIPSLRWEQIVYSFRPLTHWHLLSPFNWLDDWVFWSLFWWLLARMLPRSPSMWQQVGMVIAIMLVQAVLVRNIMTLSHVLAALVSIATLPVIARFKDHQLAIFLLCWWLLRVWYPFHLQPTSGHFSWIPFSGFLTGSHWINSFVIFESVFILGAIAYCLRHGFTQWQFGWNKYVIPLVATAWILMVEVGQIWFGDKRFSVSSSFIFALLYFSFDRLKHSAEMISPTVTIEQKLDQET</sequence>
<feature type="transmembrane region" description="Helical" evidence="1">
    <location>
        <begin position="236"/>
        <end position="254"/>
    </location>
</feature>
<keyword evidence="1" id="KW-0812">Transmembrane</keyword>
<protein>
    <submittedName>
        <fullName evidence="3">VanZ family protein</fullName>
    </submittedName>
</protein>
<dbReference type="InterPro" id="IPR006976">
    <property type="entry name" value="VanZ-like"/>
</dbReference>
<keyword evidence="1" id="KW-1133">Transmembrane helix</keyword>
<evidence type="ECO:0000256" key="1">
    <source>
        <dbReference type="SAM" id="Phobius"/>
    </source>
</evidence>
<feature type="transmembrane region" description="Helical" evidence="1">
    <location>
        <begin position="48"/>
        <end position="67"/>
    </location>
</feature>
<dbReference type="Proteomes" id="UP001239782">
    <property type="component" value="Chromosome"/>
</dbReference>
<accession>A0AA51X5U8</accession>
<feature type="transmembrane region" description="Helical" evidence="1">
    <location>
        <begin position="299"/>
        <end position="320"/>
    </location>
</feature>
<evidence type="ECO:0000313" key="3">
    <source>
        <dbReference type="EMBL" id="WMS86423.1"/>
    </source>
</evidence>
<gene>
    <name evidence="3" type="ORF">Q9312_14470</name>
</gene>
<dbReference type="RefSeq" id="WP_309201568.1">
    <property type="nucleotide sequence ID" value="NZ_CP133548.1"/>
</dbReference>
<reference evidence="3 4" key="1">
    <citation type="submission" date="2023-08" db="EMBL/GenBank/DDBJ databases">
        <title>Pleionea litopenaei sp. nov., isolated from stomach of juvenile Litopenaeus vannamei.</title>
        <authorList>
            <person name="Rho A.M."/>
            <person name="Hwang C.Y."/>
        </authorList>
    </citation>
    <scope>NUCLEOTIDE SEQUENCE [LARGE SCALE GENOMIC DNA]</scope>
    <source>
        <strain evidence="3 4">HL-JVS1</strain>
    </source>
</reference>
<feature type="transmembrane region" description="Helical" evidence="1">
    <location>
        <begin position="261"/>
        <end position="279"/>
    </location>
</feature>
<dbReference type="KEGG" id="plei:Q9312_14470"/>
<keyword evidence="1" id="KW-0472">Membrane</keyword>
<feature type="transmembrane region" description="Helical" evidence="1">
    <location>
        <begin position="213"/>
        <end position="230"/>
    </location>
</feature>
<keyword evidence="4" id="KW-1185">Reference proteome</keyword>
<evidence type="ECO:0000259" key="2">
    <source>
        <dbReference type="Pfam" id="PF04892"/>
    </source>
</evidence>
<proteinExistence type="predicted"/>
<evidence type="ECO:0000313" key="4">
    <source>
        <dbReference type="Proteomes" id="UP001239782"/>
    </source>
</evidence>
<feature type="domain" description="VanZ-like" evidence="2">
    <location>
        <begin position="16"/>
        <end position="126"/>
    </location>
</feature>
<feature type="transmembrane region" description="Helical" evidence="1">
    <location>
        <begin position="186"/>
        <end position="204"/>
    </location>
</feature>
<feature type="transmembrane region" description="Helical" evidence="1">
    <location>
        <begin position="332"/>
        <end position="353"/>
    </location>
</feature>
<feature type="transmembrane region" description="Helical" evidence="1">
    <location>
        <begin position="110"/>
        <end position="127"/>
    </location>
</feature>
<dbReference type="Pfam" id="PF04892">
    <property type="entry name" value="VanZ"/>
    <property type="match status" value="1"/>
</dbReference>
<dbReference type="AlphaFoldDB" id="A0AA51X5U8"/>
<feature type="transmembrane region" description="Helical" evidence="1">
    <location>
        <begin position="79"/>
        <end position="98"/>
    </location>
</feature>
<organism evidence="3 4">
    <name type="scientific">Pleionea litopenaei</name>
    <dbReference type="NCBI Taxonomy" id="3070815"/>
    <lineage>
        <taxon>Bacteria</taxon>
        <taxon>Pseudomonadati</taxon>
        <taxon>Pseudomonadota</taxon>
        <taxon>Gammaproteobacteria</taxon>
        <taxon>Oceanospirillales</taxon>
        <taxon>Pleioneaceae</taxon>
        <taxon>Pleionea</taxon>
    </lineage>
</organism>
<name>A0AA51X5U8_9GAMM</name>